<name>A0A1A6DT32_9BURK</name>
<sequence length="129" mass="14351">MDARRGEKLGWSLGWAGGFAWVAALALVFAIQAKWAVALGGLVIVLLAALAVVRGAPWRHPQTRYWRLMMAPLLLELLAVFWAWHGLAGDRPSGDALTPWMLVWMLPLVLPMFTFGSRRWADGDTRESP</sequence>
<keyword evidence="1" id="KW-1133">Transmembrane helix</keyword>
<keyword evidence="3" id="KW-1185">Reference proteome</keyword>
<accession>A0A1A6DT32</accession>
<evidence type="ECO:0000313" key="3">
    <source>
        <dbReference type="Proteomes" id="UP000091969"/>
    </source>
</evidence>
<dbReference type="RefSeq" id="WP_068610107.1">
    <property type="nucleotide sequence ID" value="NZ_LZDH01000065.1"/>
</dbReference>
<feature type="transmembrane region" description="Helical" evidence="1">
    <location>
        <begin position="12"/>
        <end position="29"/>
    </location>
</feature>
<evidence type="ECO:0000256" key="1">
    <source>
        <dbReference type="SAM" id="Phobius"/>
    </source>
</evidence>
<keyword evidence="1" id="KW-0472">Membrane</keyword>
<organism evidence="2 3">
    <name type="scientific">Tepidimonas fonticaldi</name>
    <dbReference type="NCBI Taxonomy" id="1101373"/>
    <lineage>
        <taxon>Bacteria</taxon>
        <taxon>Pseudomonadati</taxon>
        <taxon>Pseudomonadota</taxon>
        <taxon>Betaproteobacteria</taxon>
        <taxon>Burkholderiales</taxon>
        <taxon>Tepidimonas</taxon>
    </lineage>
</organism>
<protein>
    <submittedName>
        <fullName evidence="2">Uncharacterized protein</fullName>
    </submittedName>
</protein>
<feature type="transmembrane region" description="Helical" evidence="1">
    <location>
        <begin position="35"/>
        <end position="53"/>
    </location>
</feature>
<dbReference type="AlphaFoldDB" id="A0A1A6DT32"/>
<gene>
    <name evidence="2" type="ORF">A9O67_08410</name>
</gene>
<reference evidence="2 3" key="1">
    <citation type="submission" date="2016-06" db="EMBL/GenBank/DDBJ databases">
        <title>Genome sequence of Tepidimonas fonticaldi PL17.</title>
        <authorList>
            <person name="Pinnaka A.K."/>
        </authorList>
    </citation>
    <scope>NUCLEOTIDE SEQUENCE [LARGE SCALE GENOMIC DNA]</scope>
    <source>
        <strain evidence="2 3">PL17</strain>
    </source>
</reference>
<feature type="transmembrane region" description="Helical" evidence="1">
    <location>
        <begin position="65"/>
        <end position="85"/>
    </location>
</feature>
<evidence type="ECO:0000313" key="2">
    <source>
        <dbReference type="EMBL" id="OBS29846.1"/>
    </source>
</evidence>
<dbReference type="EMBL" id="LZDH01000065">
    <property type="protein sequence ID" value="OBS29846.1"/>
    <property type="molecule type" value="Genomic_DNA"/>
</dbReference>
<dbReference type="STRING" id="1101373.A9O67_08410"/>
<feature type="transmembrane region" description="Helical" evidence="1">
    <location>
        <begin position="97"/>
        <end position="116"/>
    </location>
</feature>
<keyword evidence="1" id="KW-0812">Transmembrane</keyword>
<dbReference type="Proteomes" id="UP000091969">
    <property type="component" value="Unassembled WGS sequence"/>
</dbReference>
<comment type="caution">
    <text evidence="2">The sequence shown here is derived from an EMBL/GenBank/DDBJ whole genome shotgun (WGS) entry which is preliminary data.</text>
</comment>
<proteinExistence type="predicted"/>